<keyword evidence="2" id="KW-1185">Reference proteome</keyword>
<evidence type="ECO:0000313" key="2">
    <source>
        <dbReference type="Proteomes" id="UP000289734"/>
    </source>
</evidence>
<organism evidence="1 2">
    <name type="scientific">Flavobacterium piscinae</name>
    <dbReference type="NCBI Taxonomy" id="2506424"/>
    <lineage>
        <taxon>Bacteria</taxon>
        <taxon>Pseudomonadati</taxon>
        <taxon>Bacteroidota</taxon>
        <taxon>Flavobacteriia</taxon>
        <taxon>Flavobacteriales</taxon>
        <taxon>Flavobacteriaceae</taxon>
        <taxon>Flavobacterium</taxon>
    </lineage>
</organism>
<dbReference type="EMBL" id="SBKQ01000012">
    <property type="protein sequence ID" value="RXR30110.1"/>
    <property type="molecule type" value="Genomic_DNA"/>
</dbReference>
<protein>
    <recommendedName>
        <fullName evidence="3">Alpha/beta hydrolase</fullName>
    </recommendedName>
</protein>
<dbReference type="AlphaFoldDB" id="A0A4Q1KL62"/>
<dbReference type="OrthoDB" id="823958at2"/>
<dbReference type="PROSITE" id="PS51257">
    <property type="entry name" value="PROKAR_LIPOPROTEIN"/>
    <property type="match status" value="1"/>
</dbReference>
<dbReference type="InterPro" id="IPR029058">
    <property type="entry name" value="AB_hydrolase_fold"/>
</dbReference>
<reference evidence="2" key="1">
    <citation type="submission" date="2019-01" db="EMBL/GenBank/DDBJ databases">
        <title>Cytophagaceae bacterium strain CAR-16.</title>
        <authorList>
            <person name="Chen W.-M."/>
        </authorList>
    </citation>
    <scope>NUCLEOTIDE SEQUENCE [LARGE SCALE GENOMIC DNA]</scope>
    <source>
        <strain evidence="2">ICH-30</strain>
    </source>
</reference>
<evidence type="ECO:0008006" key="3">
    <source>
        <dbReference type="Google" id="ProtNLM"/>
    </source>
</evidence>
<name>A0A4Q1KL62_9FLAO</name>
<gene>
    <name evidence="1" type="ORF">EQG68_11820</name>
</gene>
<dbReference type="SUPFAM" id="SSF53474">
    <property type="entry name" value="alpha/beta-Hydrolases"/>
    <property type="match status" value="1"/>
</dbReference>
<dbReference type="RefSeq" id="WP_129465095.1">
    <property type="nucleotide sequence ID" value="NZ_SBKQ01000012.1"/>
</dbReference>
<accession>A0A4Q1KL62</accession>
<evidence type="ECO:0000313" key="1">
    <source>
        <dbReference type="EMBL" id="RXR30110.1"/>
    </source>
</evidence>
<dbReference type="Proteomes" id="UP000289734">
    <property type="component" value="Unassembled WGS sequence"/>
</dbReference>
<sequence length="214" mass="24671">MKIKKYIFFLGLLISLIMACGINVQNNKKYIYYLHGRIIEIQGKNAISEEYGKYEFDSIVMALSAPNHVVIAEVRTENVVYNDYANKVSKEIDSLITTGVQPTDITIIGASKGAIIASHISNKNLNPVNYVLLAGNNGYQEQNNDWKFHGQVLCIYDLSDSIAGKNYNYWKNKENYTNKFEQIELKTHLGHEFLYKPIKEWIEPTRKWILKQEL</sequence>
<comment type="caution">
    <text evidence="1">The sequence shown here is derived from an EMBL/GenBank/DDBJ whole genome shotgun (WGS) entry which is preliminary data.</text>
</comment>
<proteinExistence type="predicted"/>